<evidence type="ECO:0000313" key="3">
    <source>
        <dbReference type="Proteomes" id="UP000230859"/>
    </source>
</evidence>
<gene>
    <name evidence="2" type="ORF">COV74_02490</name>
</gene>
<reference evidence="2 3" key="1">
    <citation type="submission" date="2017-09" db="EMBL/GenBank/DDBJ databases">
        <title>Depth-based differentiation of microbial function through sediment-hosted aquifers and enrichment of novel symbionts in the deep terrestrial subsurface.</title>
        <authorList>
            <person name="Probst A.J."/>
            <person name="Ladd B."/>
            <person name="Jarett J.K."/>
            <person name="Geller-Mcgrath D.E."/>
            <person name="Sieber C.M."/>
            <person name="Emerson J.B."/>
            <person name="Anantharaman K."/>
            <person name="Thomas B.C."/>
            <person name="Malmstrom R."/>
            <person name="Stieglmeier M."/>
            <person name="Klingl A."/>
            <person name="Woyke T."/>
            <person name="Ryan C.M."/>
            <person name="Banfield J.F."/>
        </authorList>
    </citation>
    <scope>NUCLEOTIDE SEQUENCE [LARGE SCALE GENOMIC DNA]</scope>
    <source>
        <strain evidence="2">CG11_big_fil_rev_8_21_14_0_20_45_26</strain>
    </source>
</reference>
<evidence type="ECO:0000256" key="1">
    <source>
        <dbReference type="SAM" id="Phobius"/>
    </source>
</evidence>
<accession>A0A2H0LRR5</accession>
<dbReference type="EMBL" id="PCVY01000022">
    <property type="protein sequence ID" value="PIQ87056.1"/>
    <property type="molecule type" value="Genomic_DNA"/>
</dbReference>
<name>A0A2H0LRR5_9BACT</name>
<dbReference type="InterPro" id="IPR007352">
    <property type="entry name" value="DUF420"/>
</dbReference>
<sequence length="134" mass="15320">MLPALNAGLNLSSALLIILGFVMIRQGAWTGHALCMCLAMLFSTLFLISYLTYHFHHGSTHFLRQGWVRPVYFTILISHTFLAALVPPLAIITFYRALKSDFARHIAIAKITFPVWLYVSVTGVVIYWMLYQWQ</sequence>
<feature type="transmembrane region" description="Helical" evidence="1">
    <location>
        <begin position="107"/>
        <end position="130"/>
    </location>
</feature>
<comment type="caution">
    <text evidence="2">The sequence shown here is derived from an EMBL/GenBank/DDBJ whole genome shotgun (WGS) entry which is preliminary data.</text>
</comment>
<dbReference type="PANTHER" id="PTHR37692:SF1">
    <property type="entry name" value="DUF420 DOMAIN-CONTAINING PROTEIN"/>
    <property type="match status" value="1"/>
</dbReference>
<keyword evidence="1" id="KW-1133">Transmembrane helix</keyword>
<feature type="transmembrane region" description="Helical" evidence="1">
    <location>
        <begin position="31"/>
        <end position="51"/>
    </location>
</feature>
<dbReference type="Pfam" id="PF04238">
    <property type="entry name" value="DUF420"/>
    <property type="match status" value="1"/>
</dbReference>
<feature type="transmembrane region" description="Helical" evidence="1">
    <location>
        <begin position="71"/>
        <end position="95"/>
    </location>
</feature>
<evidence type="ECO:0008006" key="4">
    <source>
        <dbReference type="Google" id="ProtNLM"/>
    </source>
</evidence>
<proteinExistence type="predicted"/>
<keyword evidence="1" id="KW-0472">Membrane</keyword>
<protein>
    <recommendedName>
        <fullName evidence="4">DUF420 domain-containing protein</fullName>
    </recommendedName>
</protein>
<dbReference type="AlphaFoldDB" id="A0A2H0LRR5"/>
<evidence type="ECO:0000313" key="2">
    <source>
        <dbReference type="EMBL" id="PIQ87056.1"/>
    </source>
</evidence>
<keyword evidence="1" id="KW-0812">Transmembrane</keyword>
<feature type="transmembrane region" description="Helical" evidence="1">
    <location>
        <begin position="6"/>
        <end position="24"/>
    </location>
</feature>
<dbReference type="PANTHER" id="PTHR37692">
    <property type="entry name" value="HYPOTHETICAL MEMBRANE SPANNING PROTEIN"/>
    <property type="match status" value="1"/>
</dbReference>
<organism evidence="2 3">
    <name type="scientific">Candidatus Abzuiibacterium crystallinum</name>
    <dbReference type="NCBI Taxonomy" id="1974748"/>
    <lineage>
        <taxon>Bacteria</taxon>
        <taxon>Pseudomonadati</taxon>
        <taxon>Candidatus Omnitrophota</taxon>
        <taxon>Candidatus Abzuiibacterium</taxon>
    </lineage>
</organism>
<dbReference type="Proteomes" id="UP000230859">
    <property type="component" value="Unassembled WGS sequence"/>
</dbReference>